<protein>
    <submittedName>
        <fullName evidence="1">Uncharacterized protein</fullName>
    </submittedName>
</protein>
<evidence type="ECO:0000313" key="2">
    <source>
        <dbReference type="Proteomes" id="UP000474565"/>
    </source>
</evidence>
<gene>
    <name evidence="1" type="ORF">GTP44_11810</name>
</gene>
<dbReference type="InterPro" id="IPR012337">
    <property type="entry name" value="RNaseH-like_sf"/>
</dbReference>
<sequence>MLIFLDTEYTDAIDCDLISIGMVSEDGQYEFYEERSDFRKDWCNSFVHTAVLSQLGSMSSALDRQQLATRLTQWVSKLPGNVTVACDSFTDWELMLDAMDGERPANLWGRYDLREHIDSSIFHHAVVKYHELSGQWHHALHDARAHRHGWLAWQDSRKGAQT</sequence>
<name>A0A6L8MJC3_9BURK</name>
<dbReference type="Proteomes" id="UP000474565">
    <property type="component" value="Unassembled WGS sequence"/>
</dbReference>
<reference evidence="1 2" key="1">
    <citation type="submission" date="2019-12" db="EMBL/GenBank/DDBJ databases">
        <title>Novel species isolated from a subtropical stream in China.</title>
        <authorList>
            <person name="Lu H."/>
        </authorList>
    </citation>
    <scope>NUCLEOTIDE SEQUENCE [LARGE SCALE GENOMIC DNA]</scope>
    <source>
        <strain evidence="1 2">FT50W</strain>
    </source>
</reference>
<comment type="caution">
    <text evidence="1">The sequence shown here is derived from an EMBL/GenBank/DDBJ whole genome shotgun (WGS) entry which is preliminary data.</text>
</comment>
<dbReference type="Gene3D" id="3.30.420.10">
    <property type="entry name" value="Ribonuclease H-like superfamily/Ribonuclease H"/>
    <property type="match status" value="1"/>
</dbReference>
<dbReference type="SUPFAM" id="SSF53098">
    <property type="entry name" value="Ribonuclease H-like"/>
    <property type="match status" value="1"/>
</dbReference>
<dbReference type="InterPro" id="IPR036397">
    <property type="entry name" value="RNaseH_sf"/>
</dbReference>
<evidence type="ECO:0000313" key="1">
    <source>
        <dbReference type="EMBL" id="MYM82639.1"/>
    </source>
</evidence>
<organism evidence="1 2">
    <name type="scientific">Duganella lactea</name>
    <dbReference type="NCBI Taxonomy" id="2692173"/>
    <lineage>
        <taxon>Bacteria</taxon>
        <taxon>Pseudomonadati</taxon>
        <taxon>Pseudomonadota</taxon>
        <taxon>Betaproteobacteria</taxon>
        <taxon>Burkholderiales</taxon>
        <taxon>Oxalobacteraceae</taxon>
        <taxon>Telluria group</taxon>
        <taxon>Duganella</taxon>
    </lineage>
</organism>
<dbReference type="GO" id="GO:0003676">
    <property type="term" value="F:nucleic acid binding"/>
    <property type="evidence" value="ECO:0007669"/>
    <property type="project" value="InterPro"/>
</dbReference>
<proteinExistence type="predicted"/>
<dbReference type="EMBL" id="WWCP01000011">
    <property type="protein sequence ID" value="MYM82639.1"/>
    <property type="molecule type" value="Genomic_DNA"/>
</dbReference>
<dbReference type="RefSeq" id="WP_161019580.1">
    <property type="nucleotide sequence ID" value="NZ_WWCP01000011.1"/>
</dbReference>
<accession>A0A6L8MJC3</accession>
<dbReference type="AlphaFoldDB" id="A0A6L8MJC3"/>